<dbReference type="SUPFAM" id="SSF53137">
    <property type="entry name" value="Translational machinery components"/>
    <property type="match status" value="1"/>
</dbReference>
<evidence type="ECO:0000256" key="3">
    <source>
        <dbReference type="ARBA" id="ARBA00023274"/>
    </source>
</evidence>
<keyword evidence="2 4" id="KW-0689">Ribosomal protein</keyword>
<evidence type="ECO:0000256" key="2">
    <source>
        <dbReference type="ARBA" id="ARBA00022980"/>
    </source>
</evidence>
<dbReference type="HAMAP" id="MF_01310">
    <property type="entry name" value="Ribosomal_uS11"/>
    <property type="match status" value="1"/>
</dbReference>
<gene>
    <name evidence="4" type="primary">rps11</name>
    <name evidence="4" type="ORF">Poly.lanc.mt_025</name>
</gene>
<dbReference type="GO" id="GO:0006412">
    <property type="term" value="P:translation"/>
    <property type="evidence" value="ECO:0007669"/>
    <property type="project" value="InterPro"/>
</dbReference>
<dbReference type="GO" id="GO:0005840">
    <property type="term" value="C:ribosome"/>
    <property type="evidence" value="ECO:0007669"/>
    <property type="project" value="UniProtKB-KW"/>
</dbReference>
<sequence>MKTDNKSIILTILFTSNNILYSLTSLTGNVIFWTSTGSKKTKGTKKITIITISTATKFITKRIVELGYTYVHIKLKGFKKIKKIALKYLKTSKLHILSICDNSSLAHNGCKQPKIRRI</sequence>
<dbReference type="GeneID" id="67268182"/>
<dbReference type="Gene3D" id="3.30.420.80">
    <property type="entry name" value="Ribosomal protein S11"/>
    <property type="match status" value="1"/>
</dbReference>
<keyword evidence="4" id="KW-0496">Mitochondrion</keyword>
<evidence type="ECO:0000256" key="1">
    <source>
        <dbReference type="ARBA" id="ARBA00006194"/>
    </source>
</evidence>
<dbReference type="RefSeq" id="YP_010164469.1">
    <property type="nucleotide sequence ID" value="NC_057487.1"/>
</dbReference>
<dbReference type="GO" id="GO:0003735">
    <property type="term" value="F:structural constituent of ribosome"/>
    <property type="evidence" value="ECO:0007669"/>
    <property type="project" value="InterPro"/>
</dbReference>
<dbReference type="InterPro" id="IPR001971">
    <property type="entry name" value="Ribosomal_uS11"/>
</dbReference>
<name>A0A891T7F6_9FLOR</name>
<dbReference type="GO" id="GO:1990904">
    <property type="term" value="C:ribonucleoprotein complex"/>
    <property type="evidence" value="ECO:0007669"/>
    <property type="project" value="UniProtKB-KW"/>
</dbReference>
<dbReference type="PANTHER" id="PTHR11759">
    <property type="entry name" value="40S RIBOSOMAL PROTEIN S14/30S RIBOSOMAL PROTEIN S11"/>
    <property type="match status" value="1"/>
</dbReference>
<dbReference type="PIRSF" id="PIRSF002131">
    <property type="entry name" value="Ribosomal_S11"/>
    <property type="match status" value="1"/>
</dbReference>
<dbReference type="InterPro" id="IPR036967">
    <property type="entry name" value="Ribosomal_uS11_sf"/>
</dbReference>
<dbReference type="EMBL" id="MW292567">
    <property type="protein sequence ID" value="QRM91064.1"/>
    <property type="molecule type" value="Genomic_DNA"/>
</dbReference>
<evidence type="ECO:0000313" key="4">
    <source>
        <dbReference type="EMBL" id="QRM91064.1"/>
    </source>
</evidence>
<organism evidence="4">
    <name type="scientific">Polyopes lancifolius</name>
    <dbReference type="NCBI Taxonomy" id="194517"/>
    <lineage>
        <taxon>Eukaryota</taxon>
        <taxon>Rhodophyta</taxon>
        <taxon>Florideophyceae</taxon>
        <taxon>Rhodymeniophycidae</taxon>
        <taxon>Halymeniales</taxon>
        <taxon>Halymeniaceae</taxon>
        <taxon>Polyopes</taxon>
    </lineage>
</organism>
<protein>
    <submittedName>
        <fullName evidence="4">Ribosomal protein S11</fullName>
    </submittedName>
</protein>
<dbReference type="AlphaFoldDB" id="A0A891T7F6"/>
<comment type="similarity">
    <text evidence="1">Belongs to the universal ribosomal protein uS11 family.</text>
</comment>
<reference evidence="4" key="1">
    <citation type="submission" date="2020-11" db="EMBL/GenBank/DDBJ databases">
        <title>Complete mitochondrial genome of Polyopes lancifolius and comparison with related species in Halymeniales (Rhodophyta).</title>
        <authorList>
            <person name="Kim S.Y."/>
        </authorList>
    </citation>
    <scope>NUCLEOTIDE SEQUENCE</scope>
</reference>
<proteinExistence type="inferred from homology"/>
<dbReference type="Pfam" id="PF00411">
    <property type="entry name" value="Ribosomal_S11"/>
    <property type="match status" value="1"/>
</dbReference>
<geneLocation type="mitochondrion" evidence="4"/>
<keyword evidence="3" id="KW-0687">Ribonucleoprotein</keyword>
<accession>A0A891T7F6</accession>